<dbReference type="AlphaFoldDB" id="D3AJT3"/>
<name>D3AJT3_9FIRM</name>
<comment type="caution">
    <text evidence="1">The sequence shown here is derived from an EMBL/GenBank/DDBJ whole genome shotgun (WGS) entry which is preliminary data.</text>
</comment>
<sequence length="41" mass="4730">MKLHQGKTQSMETYSFFMKHNGNVYNAIYCSLINISQTGIM</sequence>
<dbReference type="Proteomes" id="UP000004968">
    <property type="component" value="Unassembled WGS sequence"/>
</dbReference>
<organism evidence="1 2">
    <name type="scientific">Hungatella hathewayi DSM 13479</name>
    <dbReference type="NCBI Taxonomy" id="566550"/>
    <lineage>
        <taxon>Bacteria</taxon>
        <taxon>Bacillati</taxon>
        <taxon>Bacillota</taxon>
        <taxon>Clostridia</taxon>
        <taxon>Lachnospirales</taxon>
        <taxon>Lachnospiraceae</taxon>
        <taxon>Hungatella</taxon>
    </lineage>
</organism>
<proteinExistence type="predicted"/>
<dbReference type="EMBL" id="ACIO01000327">
    <property type="protein sequence ID" value="EFC97913.1"/>
    <property type="molecule type" value="Genomic_DNA"/>
</dbReference>
<dbReference type="HOGENOM" id="CLU_3271250_0_0_9"/>
<evidence type="ECO:0000313" key="1">
    <source>
        <dbReference type="EMBL" id="EFC97913.1"/>
    </source>
</evidence>
<accession>D3AJT3</accession>
<evidence type="ECO:0000313" key="2">
    <source>
        <dbReference type="Proteomes" id="UP000004968"/>
    </source>
</evidence>
<gene>
    <name evidence="1" type="ORF">CLOSTHATH_03876</name>
</gene>
<protein>
    <submittedName>
        <fullName evidence="1">Uncharacterized protein</fullName>
    </submittedName>
</protein>
<reference evidence="1 2" key="1">
    <citation type="submission" date="2010-01" db="EMBL/GenBank/DDBJ databases">
        <authorList>
            <person name="Weinstock G."/>
            <person name="Sodergren E."/>
            <person name="Clifton S."/>
            <person name="Fulton L."/>
            <person name="Fulton B."/>
            <person name="Courtney L."/>
            <person name="Fronick C."/>
            <person name="Harrison M."/>
            <person name="Strong C."/>
            <person name="Farmer C."/>
            <person name="Delahaunty K."/>
            <person name="Markovic C."/>
            <person name="Hall O."/>
            <person name="Minx P."/>
            <person name="Tomlinson C."/>
            <person name="Mitreva M."/>
            <person name="Nelson J."/>
            <person name="Hou S."/>
            <person name="Wollam A."/>
            <person name="Pepin K.H."/>
            <person name="Johnson M."/>
            <person name="Bhonagiri V."/>
            <person name="Nash W.E."/>
            <person name="Warren W."/>
            <person name="Chinwalla A."/>
            <person name="Mardis E.R."/>
            <person name="Wilson R.K."/>
        </authorList>
    </citation>
    <scope>NUCLEOTIDE SEQUENCE [LARGE SCALE GENOMIC DNA]</scope>
    <source>
        <strain evidence="1 2">DSM 13479</strain>
    </source>
</reference>